<dbReference type="InterPro" id="IPR036975">
    <property type="entry name" value="Importin-a_IBB_sf"/>
</dbReference>
<dbReference type="PROSITE" id="PS50176">
    <property type="entry name" value="ARM_REPEAT"/>
    <property type="match status" value="3"/>
</dbReference>
<dbReference type="SUPFAM" id="SSF48371">
    <property type="entry name" value="ARM repeat"/>
    <property type="match status" value="1"/>
</dbReference>
<dbReference type="FunFam" id="1.25.10.10:FF:000021">
    <property type="entry name" value="Importin subunit alpha"/>
    <property type="match status" value="1"/>
</dbReference>
<gene>
    <name evidence="9" type="ORF">A4X09_0g4311</name>
</gene>
<reference evidence="9" key="2">
    <citation type="journal article" date="2019" name="IMA Fungus">
        <title>Genome sequencing and comparison of five Tilletia species to identify candidate genes for the detection of regulated species infecting wheat.</title>
        <authorList>
            <person name="Nguyen H.D.T."/>
            <person name="Sultana T."/>
            <person name="Kesanakurti P."/>
            <person name="Hambleton S."/>
        </authorList>
    </citation>
    <scope>NUCLEOTIDE SEQUENCE</scope>
    <source>
        <strain evidence="9">DAOMC 236422</strain>
    </source>
</reference>
<dbReference type="InterPro" id="IPR002652">
    <property type="entry name" value="Importin-a_IBB"/>
</dbReference>
<organism evidence="9 10">
    <name type="scientific">Tilletia walkeri</name>
    <dbReference type="NCBI Taxonomy" id="117179"/>
    <lineage>
        <taxon>Eukaryota</taxon>
        <taxon>Fungi</taxon>
        <taxon>Dikarya</taxon>
        <taxon>Basidiomycota</taxon>
        <taxon>Ustilaginomycotina</taxon>
        <taxon>Exobasidiomycetes</taxon>
        <taxon>Tilletiales</taxon>
        <taxon>Tilletiaceae</taxon>
        <taxon>Tilletia</taxon>
    </lineage>
</organism>
<protein>
    <recommendedName>
        <fullName evidence="5">Importin subunit alpha</fullName>
    </recommendedName>
</protein>
<dbReference type="GO" id="GO:0005634">
    <property type="term" value="C:nucleus"/>
    <property type="evidence" value="ECO:0007669"/>
    <property type="project" value="UniProtKB-ARBA"/>
</dbReference>
<feature type="compositionally biased region" description="Basic and acidic residues" evidence="7">
    <location>
        <begin position="22"/>
        <end position="48"/>
    </location>
</feature>
<feature type="region of interest" description="Disordered" evidence="7">
    <location>
        <begin position="1"/>
        <end position="75"/>
    </location>
</feature>
<keyword evidence="4 5" id="KW-0653">Protein transport</keyword>
<dbReference type="Pfam" id="PF16186">
    <property type="entry name" value="Arm_3"/>
    <property type="match status" value="1"/>
</dbReference>
<evidence type="ECO:0000256" key="7">
    <source>
        <dbReference type="SAM" id="MobiDB-lite"/>
    </source>
</evidence>
<sequence length="558" mass="61059">MSALREQALQRRQAAFKGKSQFAHDELRRRREEAQVEIRRQKRDENLAKRRNLQWHPSGADASDTSITDDDADGDDDIEEELSALGSDQALAKMVQAIHSEDVDEQLQATMSFRKLLSKEKNPPIDKVIECNVVDIFVKFLSSTHPMLQFEAAWALTNIASGTARHTQVVIHSGAVPHFVALLSSEIEDVREQAVWALGNIAGDSPRCRDYVLGQNALPPLMSLLMENQKVGILRNATWTLSNFCRGKNPQPAWETISPALTVLTKLIYSMDVEVLTDSCWAISYLSDGSNDKIQAVIEAGLVRRLVDLLLHNSHSVQTPALRSIGNIVTGDDSQTQVVISTGALHPLLGLLNSAKDGIRKEACWTISNIAAGSSQQIQSLIDAGIFPPLINLLNSPDFRTAKEACWAVSNATSGGLTEPVQIRYLVECGCIPPLCKLLNSMDNKLIAVALDGLDNILKVGEMDKEEAIKNGRVDAGNAYAQMVEECGGMLTIHGLQSHANEDIYQKTFHLMDKYFPEGDEEGIAGDAPPTNENGVFEFQSDAAAAPSGGFSFFQPQS</sequence>
<dbReference type="Pfam" id="PF00514">
    <property type="entry name" value="Arm"/>
    <property type="match status" value="8"/>
</dbReference>
<reference evidence="9" key="1">
    <citation type="submission" date="2016-04" db="EMBL/GenBank/DDBJ databases">
        <authorList>
            <person name="Nguyen H.D."/>
            <person name="Samba Siva P."/>
            <person name="Cullis J."/>
            <person name="Levesque C.A."/>
            <person name="Hambleton S."/>
        </authorList>
    </citation>
    <scope>NUCLEOTIDE SEQUENCE</scope>
    <source>
        <strain evidence="9">DAOMC 236422</strain>
    </source>
</reference>
<proteinExistence type="inferred from homology"/>
<evidence type="ECO:0000256" key="6">
    <source>
        <dbReference type="PROSITE-ProRule" id="PRU00259"/>
    </source>
</evidence>
<dbReference type="GO" id="GO:0005737">
    <property type="term" value="C:cytoplasm"/>
    <property type="evidence" value="ECO:0007669"/>
    <property type="project" value="InterPro"/>
</dbReference>
<evidence type="ECO:0000256" key="3">
    <source>
        <dbReference type="ARBA" id="ARBA00022737"/>
    </source>
</evidence>
<dbReference type="Gene3D" id="1.20.5.690">
    <property type="entry name" value="Importin-alpha, importin-beta-binding domain"/>
    <property type="match status" value="1"/>
</dbReference>
<dbReference type="PANTHER" id="PTHR23316">
    <property type="entry name" value="IMPORTIN ALPHA"/>
    <property type="match status" value="1"/>
</dbReference>
<feature type="domain" description="IBB" evidence="8">
    <location>
        <begin position="1"/>
        <end position="60"/>
    </location>
</feature>
<keyword evidence="10" id="KW-1185">Reference proteome</keyword>
<feature type="repeat" description="ARM" evidence="6">
    <location>
        <begin position="301"/>
        <end position="343"/>
    </location>
</feature>
<dbReference type="AlphaFoldDB" id="A0A8X7T561"/>
<comment type="caution">
    <text evidence="9">The sequence shown here is derived from an EMBL/GenBank/DDBJ whole genome shotgun (WGS) entry which is preliminary data.</text>
</comment>
<dbReference type="InterPro" id="IPR024931">
    <property type="entry name" value="Importin_alpha"/>
</dbReference>
<dbReference type="Proteomes" id="UP000078113">
    <property type="component" value="Unassembled WGS sequence"/>
</dbReference>
<dbReference type="Gene3D" id="1.25.10.10">
    <property type="entry name" value="Leucine-rich Repeat Variant"/>
    <property type="match status" value="1"/>
</dbReference>
<evidence type="ECO:0000256" key="4">
    <source>
        <dbReference type="ARBA" id="ARBA00022927"/>
    </source>
</evidence>
<evidence type="ECO:0000256" key="2">
    <source>
        <dbReference type="ARBA" id="ARBA00022448"/>
    </source>
</evidence>
<keyword evidence="3" id="KW-0677">Repeat</keyword>
<feature type="repeat" description="ARM" evidence="6">
    <location>
        <begin position="174"/>
        <end position="202"/>
    </location>
</feature>
<evidence type="ECO:0000313" key="10">
    <source>
        <dbReference type="Proteomes" id="UP000078113"/>
    </source>
</evidence>
<evidence type="ECO:0000313" key="9">
    <source>
        <dbReference type="EMBL" id="KAE8268038.1"/>
    </source>
</evidence>
<dbReference type="PIRSF" id="PIRSF005673">
    <property type="entry name" value="Importin_alpha"/>
    <property type="match status" value="1"/>
</dbReference>
<dbReference type="PROSITE" id="PS51214">
    <property type="entry name" value="IBB"/>
    <property type="match status" value="1"/>
</dbReference>
<evidence type="ECO:0000259" key="8">
    <source>
        <dbReference type="PROSITE" id="PS51214"/>
    </source>
</evidence>
<dbReference type="InterPro" id="IPR016024">
    <property type="entry name" value="ARM-type_fold"/>
</dbReference>
<name>A0A8X7T561_9BASI</name>
<accession>A0A8X7T561</accession>
<dbReference type="InterPro" id="IPR011989">
    <property type="entry name" value="ARM-like"/>
</dbReference>
<evidence type="ECO:0000256" key="5">
    <source>
        <dbReference type="PIRNR" id="PIRNR005673"/>
    </source>
</evidence>
<dbReference type="InterPro" id="IPR000225">
    <property type="entry name" value="Armadillo"/>
</dbReference>
<dbReference type="SMART" id="SM00185">
    <property type="entry name" value="ARM"/>
    <property type="match status" value="8"/>
</dbReference>
<dbReference type="InterPro" id="IPR032413">
    <property type="entry name" value="Arm_3"/>
</dbReference>
<keyword evidence="2 5" id="KW-0813">Transport</keyword>
<dbReference type="Pfam" id="PF01749">
    <property type="entry name" value="IBB"/>
    <property type="match status" value="1"/>
</dbReference>
<evidence type="ECO:0000256" key="1">
    <source>
        <dbReference type="ARBA" id="ARBA00010394"/>
    </source>
</evidence>
<dbReference type="EMBL" id="LWDG02000179">
    <property type="protein sequence ID" value="KAE8268038.1"/>
    <property type="molecule type" value="Genomic_DNA"/>
</dbReference>
<feature type="repeat" description="ARM" evidence="6">
    <location>
        <begin position="343"/>
        <end position="385"/>
    </location>
</feature>
<comment type="similarity">
    <text evidence="1 5">Belongs to the importin alpha family.</text>
</comment>
<dbReference type="GO" id="GO:0061608">
    <property type="term" value="F:nuclear import signal receptor activity"/>
    <property type="evidence" value="ECO:0007669"/>
    <property type="project" value="InterPro"/>
</dbReference>
<dbReference type="GO" id="GO:0006606">
    <property type="term" value="P:protein import into nucleus"/>
    <property type="evidence" value="ECO:0007669"/>
    <property type="project" value="InterPro"/>
</dbReference>